<gene>
    <name evidence="6" type="ORF">GCM10009559_81990</name>
</gene>
<dbReference type="Pfam" id="PF00392">
    <property type="entry name" value="GntR"/>
    <property type="match status" value="1"/>
</dbReference>
<comment type="caution">
    <text evidence="6">The sequence shown here is derived from an EMBL/GenBank/DDBJ whole genome shotgun (WGS) entry which is preliminary data.</text>
</comment>
<accession>A0ABN1NLM7</accession>
<reference evidence="6 7" key="1">
    <citation type="journal article" date="2019" name="Int. J. Syst. Evol. Microbiol.">
        <title>The Global Catalogue of Microorganisms (GCM) 10K type strain sequencing project: providing services to taxonomists for standard genome sequencing and annotation.</title>
        <authorList>
            <consortium name="The Broad Institute Genomics Platform"/>
            <consortium name="The Broad Institute Genome Sequencing Center for Infectious Disease"/>
            <person name="Wu L."/>
            <person name="Ma J."/>
        </authorList>
    </citation>
    <scope>NUCLEOTIDE SEQUENCE [LARGE SCALE GENOMIC DNA]</scope>
    <source>
        <strain evidence="6 7">JCM 11117</strain>
    </source>
</reference>
<dbReference type="CDD" id="cd07377">
    <property type="entry name" value="WHTH_GntR"/>
    <property type="match status" value="1"/>
</dbReference>
<evidence type="ECO:0000256" key="2">
    <source>
        <dbReference type="ARBA" id="ARBA00023125"/>
    </source>
</evidence>
<dbReference type="Gene3D" id="1.10.10.10">
    <property type="entry name" value="Winged helix-like DNA-binding domain superfamily/Winged helix DNA-binding domain"/>
    <property type="match status" value="1"/>
</dbReference>
<evidence type="ECO:0000259" key="5">
    <source>
        <dbReference type="PROSITE" id="PS50949"/>
    </source>
</evidence>
<dbReference type="InterPro" id="IPR036390">
    <property type="entry name" value="WH_DNA-bd_sf"/>
</dbReference>
<keyword evidence="1" id="KW-0805">Transcription regulation</keyword>
<keyword evidence="4" id="KW-0175">Coiled coil</keyword>
<evidence type="ECO:0000313" key="6">
    <source>
        <dbReference type="EMBL" id="GAA0911071.1"/>
    </source>
</evidence>
<feature type="domain" description="HTH gntR-type" evidence="5">
    <location>
        <begin position="8"/>
        <end position="76"/>
    </location>
</feature>
<dbReference type="InterPro" id="IPR000524">
    <property type="entry name" value="Tscrpt_reg_HTH_GntR"/>
</dbReference>
<keyword evidence="2" id="KW-0238">DNA-binding</keyword>
<dbReference type="InterPro" id="IPR050679">
    <property type="entry name" value="Bact_HTH_transcr_reg"/>
</dbReference>
<dbReference type="SMART" id="SM00345">
    <property type="entry name" value="HTH_GNTR"/>
    <property type="match status" value="1"/>
</dbReference>
<dbReference type="EMBL" id="BAAAHP010000377">
    <property type="protein sequence ID" value="GAA0911071.1"/>
    <property type="molecule type" value="Genomic_DNA"/>
</dbReference>
<dbReference type="InterPro" id="IPR036388">
    <property type="entry name" value="WH-like_DNA-bd_sf"/>
</dbReference>
<evidence type="ECO:0000313" key="7">
    <source>
        <dbReference type="Proteomes" id="UP001499967"/>
    </source>
</evidence>
<dbReference type="RefSeq" id="WP_343947328.1">
    <property type="nucleotide sequence ID" value="NZ_BAAAHP010000377.1"/>
</dbReference>
<evidence type="ECO:0000256" key="3">
    <source>
        <dbReference type="ARBA" id="ARBA00023163"/>
    </source>
</evidence>
<dbReference type="SUPFAM" id="SSF46785">
    <property type="entry name" value="Winged helix' DNA-binding domain"/>
    <property type="match status" value="1"/>
</dbReference>
<evidence type="ECO:0000256" key="1">
    <source>
        <dbReference type="ARBA" id="ARBA00023015"/>
    </source>
</evidence>
<organism evidence="6 7">
    <name type="scientific">Pseudonocardia zijingensis</name>
    <dbReference type="NCBI Taxonomy" id="153376"/>
    <lineage>
        <taxon>Bacteria</taxon>
        <taxon>Bacillati</taxon>
        <taxon>Actinomycetota</taxon>
        <taxon>Actinomycetes</taxon>
        <taxon>Pseudonocardiales</taxon>
        <taxon>Pseudonocardiaceae</taxon>
        <taxon>Pseudonocardia</taxon>
    </lineage>
</organism>
<keyword evidence="3" id="KW-0804">Transcription</keyword>
<dbReference type="PANTHER" id="PTHR44846">
    <property type="entry name" value="MANNOSYL-D-GLYCERATE TRANSPORT/METABOLISM SYSTEM REPRESSOR MNGR-RELATED"/>
    <property type="match status" value="1"/>
</dbReference>
<dbReference type="PROSITE" id="PS50949">
    <property type="entry name" value="HTH_GNTR"/>
    <property type="match status" value="1"/>
</dbReference>
<keyword evidence="7" id="KW-1185">Reference proteome</keyword>
<sequence length="124" mass="13452">MQLSPSAGHPYRAIADQLIGDIQAGLLKPGDRLQSVRELAKRFGVTVATAQRAVSQLVTDGYVTSIPGHGSFVRERQAPEVADQALADQVRELREEVAALRQRMDAVEEEQAAARVEAAQRFGS</sequence>
<name>A0ABN1NLM7_9PSEU</name>
<protein>
    <submittedName>
        <fullName evidence="6">GntR family transcriptional regulator</fullName>
    </submittedName>
</protein>
<dbReference type="PANTHER" id="PTHR44846:SF16">
    <property type="entry name" value="TRANSCRIPTIONAL REGULATOR PHNF-RELATED"/>
    <property type="match status" value="1"/>
</dbReference>
<dbReference type="Proteomes" id="UP001499967">
    <property type="component" value="Unassembled WGS sequence"/>
</dbReference>
<proteinExistence type="predicted"/>
<feature type="coiled-coil region" evidence="4">
    <location>
        <begin position="83"/>
        <end position="117"/>
    </location>
</feature>
<evidence type="ECO:0000256" key="4">
    <source>
        <dbReference type="SAM" id="Coils"/>
    </source>
</evidence>